<evidence type="ECO:0000313" key="2">
    <source>
        <dbReference type="EMBL" id="KAF7361197.1"/>
    </source>
</evidence>
<protein>
    <submittedName>
        <fullName evidence="2">Uncharacterized protein</fullName>
    </submittedName>
</protein>
<dbReference type="AlphaFoldDB" id="A0A8H7D6I6"/>
<organism evidence="2 3">
    <name type="scientific">Mycena sanguinolenta</name>
    <dbReference type="NCBI Taxonomy" id="230812"/>
    <lineage>
        <taxon>Eukaryota</taxon>
        <taxon>Fungi</taxon>
        <taxon>Dikarya</taxon>
        <taxon>Basidiomycota</taxon>
        <taxon>Agaricomycotina</taxon>
        <taxon>Agaricomycetes</taxon>
        <taxon>Agaricomycetidae</taxon>
        <taxon>Agaricales</taxon>
        <taxon>Marasmiineae</taxon>
        <taxon>Mycenaceae</taxon>
        <taxon>Mycena</taxon>
    </lineage>
</organism>
<feature type="compositionally biased region" description="Acidic residues" evidence="1">
    <location>
        <begin position="48"/>
        <end position="73"/>
    </location>
</feature>
<dbReference type="Proteomes" id="UP000623467">
    <property type="component" value="Unassembled WGS sequence"/>
</dbReference>
<reference evidence="2" key="1">
    <citation type="submission" date="2020-05" db="EMBL/GenBank/DDBJ databases">
        <title>Mycena genomes resolve the evolution of fungal bioluminescence.</title>
        <authorList>
            <person name="Tsai I.J."/>
        </authorList>
    </citation>
    <scope>NUCLEOTIDE SEQUENCE</scope>
    <source>
        <strain evidence="2">160909Yilan</strain>
    </source>
</reference>
<feature type="region of interest" description="Disordered" evidence="1">
    <location>
        <begin position="29"/>
        <end position="75"/>
    </location>
</feature>
<name>A0A8H7D6I6_9AGAR</name>
<accession>A0A8H7D6I6</accession>
<sequence>MKKKLGLQFMGTLSLGVHAPSSVVPFADDTLHLESDRDPELEGNQMDIDNEGGEDDDGSEDDWLAGDGSEDGGEYANKEELAAVIKGVALVAIG</sequence>
<evidence type="ECO:0000313" key="3">
    <source>
        <dbReference type="Proteomes" id="UP000623467"/>
    </source>
</evidence>
<dbReference type="EMBL" id="JACAZH010000008">
    <property type="protein sequence ID" value="KAF7361197.1"/>
    <property type="molecule type" value="Genomic_DNA"/>
</dbReference>
<keyword evidence="3" id="KW-1185">Reference proteome</keyword>
<feature type="compositionally biased region" description="Basic and acidic residues" evidence="1">
    <location>
        <begin position="29"/>
        <end position="40"/>
    </location>
</feature>
<proteinExistence type="predicted"/>
<comment type="caution">
    <text evidence="2">The sequence shown here is derived from an EMBL/GenBank/DDBJ whole genome shotgun (WGS) entry which is preliminary data.</text>
</comment>
<gene>
    <name evidence="2" type="ORF">MSAN_01151800</name>
</gene>
<evidence type="ECO:0000256" key="1">
    <source>
        <dbReference type="SAM" id="MobiDB-lite"/>
    </source>
</evidence>